<dbReference type="AlphaFoldDB" id="A0A3P3XSP0"/>
<sequence>MNEGATLRLRHIFSEGGRAVVVAADHGAIAGPLRGIESPLELVRLCAQGGADAILAHKGFVRAGLEGWGRGVGLILRMSGGFTTLGGRFEEELLYDVDDALMWGADAAAITVKFGHAREGEFIKAAARLVSGCERRGVPVMIEAMAFEKGRQSLRADALAVALRAAEEIGASFIKAPMPENIEDFARVARGSHVPILLLGGEQRDSLQALFENVARALELGAAGVAMGRNIWGQPDALGVLEAVVGLVHRGWGVEKALARVRNIA</sequence>
<dbReference type="Pfam" id="PF01791">
    <property type="entry name" value="DeoC"/>
    <property type="match status" value="1"/>
</dbReference>
<proteinExistence type="predicted"/>
<protein>
    <submittedName>
        <fullName evidence="1">DhnA-type fructose-1,6-bisphosphate aldolase-like enzyme</fullName>
    </submittedName>
</protein>
<dbReference type="GO" id="GO:0004332">
    <property type="term" value="F:fructose-bisphosphate aldolase activity"/>
    <property type="evidence" value="ECO:0007669"/>
    <property type="project" value="InterPro"/>
</dbReference>
<gene>
    <name evidence="1" type="ORF">SPIRO4BDMA_50807</name>
</gene>
<dbReference type="PIRSF" id="PIRSF038992">
    <property type="entry name" value="Aldolase_Ia"/>
    <property type="match status" value="1"/>
</dbReference>
<organism evidence="1">
    <name type="scientific">uncultured spirochete</name>
    <dbReference type="NCBI Taxonomy" id="156406"/>
    <lineage>
        <taxon>Bacteria</taxon>
        <taxon>Pseudomonadati</taxon>
        <taxon>Spirochaetota</taxon>
        <taxon>Spirochaetia</taxon>
        <taxon>Spirochaetales</taxon>
        <taxon>environmental samples</taxon>
    </lineage>
</organism>
<dbReference type="PANTHER" id="PTHR47916">
    <property type="entry name" value="FRUCTOSE-BISPHOSPHATE ALDOLASE CLASS 1"/>
    <property type="match status" value="1"/>
</dbReference>
<dbReference type="InterPro" id="IPR050456">
    <property type="entry name" value="DeoC/FbaB_aldolase"/>
</dbReference>
<evidence type="ECO:0000313" key="1">
    <source>
        <dbReference type="EMBL" id="SLM19292.1"/>
    </source>
</evidence>
<dbReference type="SMART" id="SM01133">
    <property type="entry name" value="DeoC"/>
    <property type="match status" value="1"/>
</dbReference>
<name>A0A3P3XSP0_9SPIR</name>
<dbReference type="InterPro" id="IPR013785">
    <property type="entry name" value="Aldolase_TIM"/>
</dbReference>
<dbReference type="SUPFAM" id="SSF51569">
    <property type="entry name" value="Aldolase"/>
    <property type="match status" value="1"/>
</dbReference>
<dbReference type="InterPro" id="IPR041720">
    <property type="entry name" value="FbaB-like"/>
</dbReference>
<dbReference type="EMBL" id="FWDO01000005">
    <property type="protein sequence ID" value="SLM19292.1"/>
    <property type="molecule type" value="Genomic_DNA"/>
</dbReference>
<reference evidence="1" key="1">
    <citation type="submission" date="2017-02" db="EMBL/GenBank/DDBJ databases">
        <authorList>
            <person name="Regsiter A."/>
            <person name="William W."/>
        </authorList>
    </citation>
    <scope>NUCLEOTIDE SEQUENCE</scope>
    <source>
        <strain evidence="1">BdmA 4</strain>
    </source>
</reference>
<dbReference type="InterPro" id="IPR002915">
    <property type="entry name" value="DeoC/FbaB/LacD_aldolase"/>
</dbReference>
<dbReference type="Gene3D" id="3.20.20.70">
    <property type="entry name" value="Aldolase class I"/>
    <property type="match status" value="1"/>
</dbReference>
<dbReference type="PANTHER" id="PTHR47916:SF1">
    <property type="entry name" value="3-HYDROXY-5-PHOSPHONOOXYPENTANE-2,4-DIONE THIOLASE"/>
    <property type="match status" value="1"/>
</dbReference>
<accession>A0A3P3XSP0</accession>